<dbReference type="AlphaFoldDB" id="A0A2H0USZ3"/>
<dbReference type="EMBL" id="PFAZ01000009">
    <property type="protein sequence ID" value="PIR88915.1"/>
    <property type="molecule type" value="Genomic_DNA"/>
</dbReference>
<dbReference type="PANTHER" id="PTHR39961">
    <property type="entry name" value="HYPOTHETICAL CYTOSOLIC PROTEIN"/>
    <property type="match status" value="1"/>
</dbReference>
<protein>
    <recommendedName>
        <fullName evidence="3">DUF458 domain-containing protein</fullName>
    </recommendedName>
</protein>
<gene>
    <name evidence="1" type="ORF">COU07_03390</name>
</gene>
<reference evidence="2" key="1">
    <citation type="submission" date="2017-09" db="EMBL/GenBank/DDBJ databases">
        <title>Depth-based differentiation of microbial function through sediment-hosted aquifers and enrichment of novel symbionts in the deep terrestrial subsurface.</title>
        <authorList>
            <person name="Probst A.J."/>
            <person name="Ladd B."/>
            <person name="Jarett J.K."/>
            <person name="Geller-Mcgrath D.E."/>
            <person name="Sieber C.M.K."/>
            <person name="Emerson J.B."/>
            <person name="Anantharaman K."/>
            <person name="Thomas B.C."/>
            <person name="Malmstrom R."/>
            <person name="Stieglmeier M."/>
            <person name="Klingl A."/>
            <person name="Woyke T."/>
            <person name="Ryan C.M."/>
            <person name="Banfield J.F."/>
        </authorList>
    </citation>
    <scope>NUCLEOTIDE SEQUENCE [LARGE SCALE GENOMIC DNA]</scope>
</reference>
<dbReference type="Proteomes" id="UP000231157">
    <property type="component" value="Unassembled WGS sequence"/>
</dbReference>
<dbReference type="Pfam" id="PF04308">
    <property type="entry name" value="RNaseH_like"/>
    <property type="match status" value="1"/>
</dbReference>
<dbReference type="PANTHER" id="PTHR39961:SF1">
    <property type="entry name" value="DUF458 DOMAIN-CONTAINING PROTEIN"/>
    <property type="match status" value="1"/>
</dbReference>
<comment type="caution">
    <text evidence="1">The sequence shown here is derived from an EMBL/GenBank/DDBJ whole genome shotgun (WGS) entry which is preliminary data.</text>
</comment>
<name>A0A2H0USZ3_9BACT</name>
<proteinExistence type="predicted"/>
<sequence length="178" mass="20440">MNREKLNILEERLEGKNSHRLKFTNSLGVSLSTNEVVFEMVKFMAANTTKPYKVTIGSDSQIYKNLTTDFVSAIVVHRIGNGGRYFWRRIVSKKKFYSLHDRMLEEVMLSLSVAKEFLAECERENIPQFDFEIHVDIGSVGETNTMIQELVGMIRAHNFEAKTKPESYAASNIADRRV</sequence>
<accession>A0A2H0USZ3</accession>
<organism evidence="1 2">
    <name type="scientific">Candidatus Harrisonbacteria bacterium CG10_big_fil_rev_8_21_14_0_10_40_38</name>
    <dbReference type="NCBI Taxonomy" id="1974583"/>
    <lineage>
        <taxon>Bacteria</taxon>
        <taxon>Candidatus Harrisoniibacteriota</taxon>
    </lineage>
</organism>
<evidence type="ECO:0000313" key="1">
    <source>
        <dbReference type="EMBL" id="PIR88915.1"/>
    </source>
</evidence>
<dbReference type="InterPro" id="IPR007405">
    <property type="entry name" value="Phage_KVP40_Orf299"/>
</dbReference>
<evidence type="ECO:0008006" key="3">
    <source>
        <dbReference type="Google" id="ProtNLM"/>
    </source>
</evidence>
<evidence type="ECO:0000313" key="2">
    <source>
        <dbReference type="Proteomes" id="UP000231157"/>
    </source>
</evidence>